<reference evidence="1" key="1">
    <citation type="submission" date="2021-06" db="EMBL/GenBank/DDBJ databases">
        <authorList>
            <person name="Kallberg Y."/>
            <person name="Tangrot J."/>
            <person name="Rosling A."/>
        </authorList>
    </citation>
    <scope>NUCLEOTIDE SEQUENCE</scope>
    <source>
        <strain evidence="1">FL966</strain>
    </source>
</reference>
<name>A0A9N9PHF0_9GLOM</name>
<comment type="caution">
    <text evidence="1">The sequence shown here is derived from an EMBL/GenBank/DDBJ whole genome shotgun (WGS) entry which is preliminary data.</text>
</comment>
<dbReference type="AlphaFoldDB" id="A0A9N9PHF0"/>
<gene>
    <name evidence="1" type="ORF">CPELLU_LOCUS20314</name>
</gene>
<sequence>ILPFDDSESILSDSTVTDDEKINAYEYLSIENMSHSIDITNEEIVINIIKNKLDKEIESEPKLISSSTKEIYNIQNIVQFVKYKQTDLELDNKHLKTLYEI</sequence>
<keyword evidence="2" id="KW-1185">Reference proteome</keyword>
<evidence type="ECO:0000313" key="2">
    <source>
        <dbReference type="Proteomes" id="UP000789759"/>
    </source>
</evidence>
<dbReference type="EMBL" id="CAJVQA010059183">
    <property type="protein sequence ID" value="CAG8827553.1"/>
    <property type="molecule type" value="Genomic_DNA"/>
</dbReference>
<organism evidence="1 2">
    <name type="scientific">Cetraspora pellucida</name>
    <dbReference type="NCBI Taxonomy" id="1433469"/>
    <lineage>
        <taxon>Eukaryota</taxon>
        <taxon>Fungi</taxon>
        <taxon>Fungi incertae sedis</taxon>
        <taxon>Mucoromycota</taxon>
        <taxon>Glomeromycotina</taxon>
        <taxon>Glomeromycetes</taxon>
        <taxon>Diversisporales</taxon>
        <taxon>Gigasporaceae</taxon>
        <taxon>Cetraspora</taxon>
    </lineage>
</organism>
<protein>
    <submittedName>
        <fullName evidence="1">22546_t:CDS:1</fullName>
    </submittedName>
</protein>
<accession>A0A9N9PHF0</accession>
<proteinExistence type="predicted"/>
<dbReference type="Proteomes" id="UP000789759">
    <property type="component" value="Unassembled WGS sequence"/>
</dbReference>
<evidence type="ECO:0000313" key="1">
    <source>
        <dbReference type="EMBL" id="CAG8827553.1"/>
    </source>
</evidence>
<feature type="non-terminal residue" evidence="1">
    <location>
        <position position="101"/>
    </location>
</feature>